<gene>
    <name evidence="2" type="ORF">ACX27_10490</name>
</gene>
<name>A0A0M4TK05_9NOSO</name>
<dbReference type="OrthoDB" id="9769600at2"/>
<keyword evidence="3" id="KW-1185">Reference proteome</keyword>
<reference evidence="2 3" key="2">
    <citation type="journal article" date="2016" name="Genome Announc.">
        <title>Draft Genome Sequence of the N2-Fixing Cyanobacterium Nostoc piscinale CENA21, Isolated from the Brazilian Amazon Floodplain.</title>
        <authorList>
            <person name="Leao T."/>
            <person name="Guimaraes P.I."/>
            <person name="de Melo A.G."/>
            <person name="Ramos R.T."/>
            <person name="Leao P.N."/>
            <person name="Silva A."/>
            <person name="Fiore M.F."/>
            <person name="Schneider M.P."/>
        </authorList>
    </citation>
    <scope>NUCLEOTIDE SEQUENCE [LARGE SCALE GENOMIC DNA]</scope>
    <source>
        <strain evidence="2 3">CENA21</strain>
    </source>
</reference>
<proteinExistence type="predicted"/>
<evidence type="ECO:0000313" key="2">
    <source>
        <dbReference type="EMBL" id="ALF53174.1"/>
    </source>
</evidence>
<feature type="domain" description="UDP-galactopyranose mutase C-terminal" evidence="1">
    <location>
        <begin position="136"/>
        <end position="208"/>
    </location>
</feature>
<dbReference type="STRING" id="224013.ACX27_10490"/>
<evidence type="ECO:0000313" key="3">
    <source>
        <dbReference type="Proteomes" id="UP000062645"/>
    </source>
</evidence>
<sequence>MNVDYLVVGSGITGATIARILADAGRQVLVVDRRSHLGGNVHDYAHQSGIRIHTYGPHYFRTSSEVVWKFVNKFASFYPYEAILKTYVDNCYENWPIAASYIRRMIGDNWIPDFKGTPSNFEEASLSIMPRLIYEKFVKEYTEKQWGVPATRLSHSLAKRFDVREDDEPRLKTNKYQGIPYEGYANFMNNLLQSIPIIMNFDYLRHKKFNYRR</sequence>
<evidence type="ECO:0000259" key="1">
    <source>
        <dbReference type="Pfam" id="PF03275"/>
    </source>
</evidence>
<dbReference type="PANTHER" id="PTHR21197:SF0">
    <property type="entry name" value="UDP-GALACTOPYRANOSE MUTASE"/>
    <property type="match status" value="1"/>
</dbReference>
<dbReference type="GO" id="GO:0008767">
    <property type="term" value="F:UDP-galactopyranose mutase activity"/>
    <property type="evidence" value="ECO:0007669"/>
    <property type="project" value="InterPro"/>
</dbReference>
<dbReference type="KEGG" id="npz:ACX27_10490"/>
<dbReference type="EMBL" id="CP012036">
    <property type="protein sequence ID" value="ALF53174.1"/>
    <property type="molecule type" value="Genomic_DNA"/>
</dbReference>
<dbReference type="Pfam" id="PF13450">
    <property type="entry name" value="NAD_binding_8"/>
    <property type="match status" value="1"/>
</dbReference>
<reference evidence="3" key="1">
    <citation type="submission" date="2015-07" db="EMBL/GenBank/DDBJ databases">
        <title>Genome Of Nitrogen-Fixing Cyanobacterium Nostoc piscinale CENA21 From Solimoes/Amazon River Floodplain Sediments And Comparative Genomics To Uncover Biosynthetic Natural Products Potential.</title>
        <authorList>
            <person name="Leao T.F."/>
            <person name="Leao P.N."/>
            <person name="Guimaraes P.I."/>
            <person name="de Melo A.G.C."/>
            <person name="Ramos R.T.J."/>
            <person name="Silva A."/>
            <person name="Fiore M.F."/>
            <person name="Schneider M.P.C."/>
        </authorList>
    </citation>
    <scope>NUCLEOTIDE SEQUENCE [LARGE SCALE GENOMIC DNA]</scope>
    <source>
        <strain evidence="3">CENA21</strain>
    </source>
</reference>
<dbReference type="PATRIC" id="fig|224013.5.peg.2538"/>
<dbReference type="Pfam" id="PF03275">
    <property type="entry name" value="GLF"/>
    <property type="match status" value="1"/>
</dbReference>
<dbReference type="GO" id="GO:0050660">
    <property type="term" value="F:flavin adenine dinucleotide binding"/>
    <property type="evidence" value="ECO:0007669"/>
    <property type="project" value="TreeGrafter"/>
</dbReference>
<dbReference type="SUPFAM" id="SSF51971">
    <property type="entry name" value="Nucleotide-binding domain"/>
    <property type="match status" value="1"/>
</dbReference>
<dbReference type="Proteomes" id="UP000062645">
    <property type="component" value="Chromosome"/>
</dbReference>
<dbReference type="Gene3D" id="3.40.50.720">
    <property type="entry name" value="NAD(P)-binding Rossmann-like Domain"/>
    <property type="match status" value="2"/>
</dbReference>
<dbReference type="GO" id="GO:0005829">
    <property type="term" value="C:cytosol"/>
    <property type="evidence" value="ECO:0007669"/>
    <property type="project" value="TreeGrafter"/>
</dbReference>
<organism evidence="2 3">
    <name type="scientific">Nostoc piscinale CENA21</name>
    <dbReference type="NCBI Taxonomy" id="224013"/>
    <lineage>
        <taxon>Bacteria</taxon>
        <taxon>Bacillati</taxon>
        <taxon>Cyanobacteriota</taxon>
        <taxon>Cyanophyceae</taxon>
        <taxon>Nostocales</taxon>
        <taxon>Nostocaceae</taxon>
        <taxon>Nostoc</taxon>
    </lineage>
</organism>
<dbReference type="PANTHER" id="PTHR21197">
    <property type="entry name" value="UDP-GALACTOPYRANOSE MUTASE"/>
    <property type="match status" value="1"/>
</dbReference>
<dbReference type="AlphaFoldDB" id="A0A0M4TK05"/>
<dbReference type="InterPro" id="IPR015899">
    <property type="entry name" value="UDP-GalPyranose_mutase_C"/>
</dbReference>
<protein>
    <recommendedName>
        <fullName evidence="1">UDP-galactopyranose mutase C-terminal domain-containing protein</fullName>
    </recommendedName>
</protein>
<accession>A0A0M4TK05</accession>
<dbReference type="RefSeq" id="WP_062291805.1">
    <property type="nucleotide sequence ID" value="NZ_CP012036.1"/>
</dbReference>